<keyword evidence="4" id="KW-1185">Reference proteome</keyword>
<dbReference type="SUPFAM" id="SSF56219">
    <property type="entry name" value="DNase I-like"/>
    <property type="match status" value="1"/>
</dbReference>
<keyword evidence="3" id="KW-0269">Exonuclease</keyword>
<dbReference type="Gene3D" id="3.60.10.10">
    <property type="entry name" value="Endonuclease/exonuclease/phosphatase"/>
    <property type="match status" value="1"/>
</dbReference>
<dbReference type="AlphaFoldDB" id="A0A840XJI5"/>
<dbReference type="InterPro" id="IPR036691">
    <property type="entry name" value="Endo/exonu/phosph_ase_sf"/>
</dbReference>
<keyword evidence="1" id="KW-0472">Membrane</keyword>
<dbReference type="GO" id="GO:0004527">
    <property type="term" value="F:exonuclease activity"/>
    <property type="evidence" value="ECO:0007669"/>
    <property type="project" value="UniProtKB-KW"/>
</dbReference>
<dbReference type="InterPro" id="IPR005135">
    <property type="entry name" value="Endo/exonuclease/phosphatase"/>
</dbReference>
<comment type="caution">
    <text evidence="3">The sequence shown here is derived from an EMBL/GenBank/DDBJ whole genome shotgun (WGS) entry which is preliminary data.</text>
</comment>
<evidence type="ECO:0000313" key="3">
    <source>
        <dbReference type="EMBL" id="MBB5618622.1"/>
    </source>
</evidence>
<dbReference type="OrthoDB" id="2340043at2"/>
<proteinExistence type="predicted"/>
<feature type="transmembrane region" description="Helical" evidence="1">
    <location>
        <begin position="5"/>
        <end position="23"/>
    </location>
</feature>
<sequence>MIRRFFAAVIVVGVAAALLVIAWPNLFGLAEAPVVAQLVSVRALTSVIAVAAAITLGLVALLWAGARRFLAALALLAMLFALVNGAVLSTRGFGDESFPTRAPAELSVLTWNTLGDAPGAERIAELIIAEQADIVVLPETSQETAIAIAELTREADRPMWVYSIAFDYVAKARSTSVLVSVELGRHEVDDTVGNTTVLPSIVLRPLDPGGLTIVGVHPVAPLPGELENWRADLRWVDGICAGENVVMAGDFNATADHFRIVDPSAAVAGLGFGECQNAGLLTGNGAVGTWPTRLPPLLGAPIDHVFVSPDIAVTGMRVLTEYDGAGSDHRPVVARIILG</sequence>
<keyword evidence="1" id="KW-1133">Transmembrane helix</keyword>
<name>A0A840XJI5_9MICO</name>
<keyword evidence="3" id="KW-0540">Nuclease</keyword>
<feature type="domain" description="Endonuclease/exonuclease/phosphatase" evidence="2">
    <location>
        <begin position="109"/>
        <end position="329"/>
    </location>
</feature>
<evidence type="ECO:0000259" key="2">
    <source>
        <dbReference type="Pfam" id="PF03372"/>
    </source>
</evidence>
<keyword evidence="3" id="KW-0378">Hydrolase</keyword>
<evidence type="ECO:0000256" key="1">
    <source>
        <dbReference type="SAM" id="Phobius"/>
    </source>
</evidence>
<reference evidence="3 4" key="1">
    <citation type="submission" date="2020-08" db="EMBL/GenBank/DDBJ databases">
        <title>Sequencing the genomes of 1000 actinobacteria strains.</title>
        <authorList>
            <person name="Klenk H.-P."/>
        </authorList>
    </citation>
    <scope>NUCLEOTIDE SEQUENCE [LARGE SCALE GENOMIC DNA]</scope>
    <source>
        <strain evidence="3 4">DSM 23889</strain>
    </source>
</reference>
<dbReference type="Pfam" id="PF03372">
    <property type="entry name" value="Exo_endo_phos"/>
    <property type="match status" value="1"/>
</dbReference>
<keyword evidence="3" id="KW-0255">Endonuclease</keyword>
<protein>
    <submittedName>
        <fullName evidence="3">Endonuclease/exonuclease/phosphatase (EEP) superfamily protein YafD</fullName>
    </submittedName>
</protein>
<feature type="transmembrane region" description="Helical" evidence="1">
    <location>
        <begin position="43"/>
        <end position="63"/>
    </location>
</feature>
<gene>
    <name evidence="3" type="ORF">BJ959_002118</name>
</gene>
<dbReference type="Proteomes" id="UP000552883">
    <property type="component" value="Unassembled WGS sequence"/>
</dbReference>
<dbReference type="RefSeq" id="WP_153981829.1">
    <property type="nucleotide sequence ID" value="NZ_BAAANZ010000003.1"/>
</dbReference>
<dbReference type="EMBL" id="JACHBS010000001">
    <property type="protein sequence ID" value="MBB5618622.1"/>
    <property type="molecule type" value="Genomic_DNA"/>
</dbReference>
<feature type="transmembrane region" description="Helical" evidence="1">
    <location>
        <begin position="70"/>
        <end position="88"/>
    </location>
</feature>
<organism evidence="3 4">
    <name type="scientific">Microcella frigidaquae</name>
    <dbReference type="NCBI Taxonomy" id="424758"/>
    <lineage>
        <taxon>Bacteria</taxon>
        <taxon>Bacillati</taxon>
        <taxon>Actinomycetota</taxon>
        <taxon>Actinomycetes</taxon>
        <taxon>Micrococcales</taxon>
        <taxon>Microbacteriaceae</taxon>
        <taxon>Microcella</taxon>
    </lineage>
</organism>
<keyword evidence="1" id="KW-0812">Transmembrane</keyword>
<evidence type="ECO:0000313" key="4">
    <source>
        <dbReference type="Proteomes" id="UP000552883"/>
    </source>
</evidence>
<accession>A0A840XJI5</accession>
<dbReference type="GO" id="GO:0004519">
    <property type="term" value="F:endonuclease activity"/>
    <property type="evidence" value="ECO:0007669"/>
    <property type="project" value="UniProtKB-KW"/>
</dbReference>